<feature type="transmembrane region" description="Helical" evidence="2">
    <location>
        <begin position="40"/>
        <end position="58"/>
    </location>
</feature>
<name>A0A7S8E5I1_9CHLR</name>
<dbReference type="RefSeq" id="WP_195168800.1">
    <property type="nucleotide sequence ID" value="NZ_CP062983.1"/>
</dbReference>
<evidence type="ECO:0000313" key="4">
    <source>
        <dbReference type="Proteomes" id="UP000594468"/>
    </source>
</evidence>
<dbReference type="PROSITE" id="PS50005">
    <property type="entry name" value="TPR"/>
    <property type="match status" value="1"/>
</dbReference>
<dbReference type="SMART" id="SM00028">
    <property type="entry name" value="TPR"/>
    <property type="match status" value="3"/>
</dbReference>
<gene>
    <name evidence="3" type="ORF">G4Y79_13490</name>
</gene>
<accession>A0A7S8E5I1</accession>
<keyword evidence="4" id="KW-1185">Reference proteome</keyword>
<keyword evidence="2" id="KW-1133">Transmembrane helix</keyword>
<reference evidence="3 4" key="1">
    <citation type="submission" date="2020-02" db="EMBL/GenBank/DDBJ databases">
        <authorList>
            <person name="Zheng R.K."/>
            <person name="Sun C.M."/>
        </authorList>
    </citation>
    <scope>NUCLEOTIDE SEQUENCE [LARGE SCALE GENOMIC DNA]</scope>
    <source>
        <strain evidence="4">rifampicinis</strain>
    </source>
</reference>
<feature type="repeat" description="TPR" evidence="1">
    <location>
        <begin position="186"/>
        <end position="219"/>
    </location>
</feature>
<evidence type="ECO:0000256" key="2">
    <source>
        <dbReference type="SAM" id="Phobius"/>
    </source>
</evidence>
<evidence type="ECO:0000313" key="3">
    <source>
        <dbReference type="EMBL" id="QPC80725.1"/>
    </source>
</evidence>
<dbReference type="InterPro" id="IPR011990">
    <property type="entry name" value="TPR-like_helical_dom_sf"/>
</dbReference>
<feature type="transmembrane region" description="Helical" evidence="2">
    <location>
        <begin position="12"/>
        <end position="34"/>
    </location>
</feature>
<dbReference type="InterPro" id="IPR019734">
    <property type="entry name" value="TPR_rpt"/>
</dbReference>
<evidence type="ECO:0008006" key="5">
    <source>
        <dbReference type="Google" id="ProtNLM"/>
    </source>
</evidence>
<dbReference type="EMBL" id="CP062983">
    <property type="protein sequence ID" value="QPC80725.1"/>
    <property type="molecule type" value="Genomic_DNA"/>
</dbReference>
<feature type="transmembrane region" description="Helical" evidence="2">
    <location>
        <begin position="70"/>
        <end position="87"/>
    </location>
</feature>
<keyword evidence="2" id="KW-0812">Transmembrane</keyword>
<keyword evidence="2" id="KW-0472">Membrane</keyword>
<dbReference type="AlphaFoldDB" id="A0A7S8E5I1"/>
<dbReference type="Proteomes" id="UP000594468">
    <property type="component" value="Chromosome"/>
</dbReference>
<evidence type="ECO:0000256" key="1">
    <source>
        <dbReference type="PROSITE-ProRule" id="PRU00339"/>
    </source>
</evidence>
<dbReference type="KEGG" id="pmet:G4Y79_13490"/>
<proteinExistence type="predicted"/>
<dbReference type="Gene3D" id="1.25.40.10">
    <property type="entry name" value="Tetratricopeptide repeat domain"/>
    <property type="match status" value="1"/>
</dbReference>
<protein>
    <recommendedName>
        <fullName evidence="5">Tetratricopeptide repeat protein</fullName>
    </recommendedName>
</protein>
<keyword evidence="1" id="KW-0802">TPR repeat</keyword>
<organism evidence="3 4">
    <name type="scientific">Phototrophicus methaneseepsis</name>
    <dbReference type="NCBI Taxonomy" id="2710758"/>
    <lineage>
        <taxon>Bacteria</taxon>
        <taxon>Bacillati</taxon>
        <taxon>Chloroflexota</taxon>
        <taxon>Candidatus Thermofontia</taxon>
        <taxon>Phototrophicales</taxon>
        <taxon>Phototrophicaceae</taxon>
        <taxon>Phototrophicus</taxon>
    </lineage>
</organism>
<sequence length="337" mass="37731">MLDQFRYFLGPSRFRALVLLLVITGGISIFLTFIPGEIAVLLQSALVLIFGVGAAVIVGGRMNNEERLRWLAIIAPALGLFLLGMFFESYRAIFFGGSIGWVIVGLLTFGRARAPMQYREAIKAMRKNNYKEAVDIMTDLIKAEPDVANHYRFRANLLMLWGKYDRARRDYQYIIHAAANDPAALVEGYDGLSGLEMQLGKYDAALEAAKKAYELAPDEWVTAYNVGLLQDRLHHPEQVLEFLGPRLTAHVPDSRHRLLIALYKMRAYARLGDLTAAEAELPHMRHEKGGLNEWQRILASDQAATLRDNFAEDVALADALLQGKTAVSELAPERMPL</sequence>
<feature type="transmembrane region" description="Helical" evidence="2">
    <location>
        <begin position="93"/>
        <end position="110"/>
    </location>
</feature>
<dbReference type="SUPFAM" id="SSF48452">
    <property type="entry name" value="TPR-like"/>
    <property type="match status" value="1"/>
</dbReference>